<organism evidence="2 3">
    <name type="scientific">Candidatus Borkfalkia avicola</name>
    <dbReference type="NCBI Taxonomy" id="2838503"/>
    <lineage>
        <taxon>Bacteria</taxon>
        <taxon>Bacillati</taxon>
        <taxon>Bacillota</taxon>
        <taxon>Clostridia</taxon>
        <taxon>Christensenellales</taxon>
        <taxon>Christensenellaceae</taxon>
        <taxon>Candidatus Borkfalkia</taxon>
    </lineage>
</organism>
<sequence length="206" mass="22740">MLTPAESKAQRLYALALVFYFVSFIGWCGETLLFLVRFGRLRDRGFLTLPFCTIYGSCLTGMYLFAGTPQNGRLAPLFAKAEGLRGAARPAAKCGLYALYFLCAALLPTLAELAFGGLFSAFGVRLWDYGYKKVHLYGLISPDQSLLWGALITLAMRFAWEPLHAAMRLPPRVRKTAAIALTALTSADFLFCAAFLLITGRRPTLF</sequence>
<keyword evidence="1" id="KW-1133">Transmembrane helix</keyword>
<keyword evidence="1" id="KW-0472">Membrane</keyword>
<dbReference type="Proteomes" id="UP000824025">
    <property type="component" value="Unassembled WGS sequence"/>
</dbReference>
<dbReference type="AlphaFoldDB" id="A0A9D2IJ82"/>
<proteinExistence type="predicted"/>
<evidence type="ECO:0000313" key="2">
    <source>
        <dbReference type="EMBL" id="HIZ10378.1"/>
    </source>
</evidence>
<dbReference type="InterPro" id="IPR010540">
    <property type="entry name" value="CmpB_TMEM229"/>
</dbReference>
<accession>A0A9D2IJ82</accession>
<feature type="transmembrane region" description="Helical" evidence="1">
    <location>
        <begin position="47"/>
        <end position="66"/>
    </location>
</feature>
<feature type="transmembrane region" description="Helical" evidence="1">
    <location>
        <begin position="176"/>
        <end position="198"/>
    </location>
</feature>
<feature type="transmembrane region" description="Helical" evidence="1">
    <location>
        <begin position="12"/>
        <end position="35"/>
    </location>
</feature>
<dbReference type="Pfam" id="PF06541">
    <property type="entry name" value="ABC_trans_CmpB"/>
    <property type="match status" value="1"/>
</dbReference>
<name>A0A9D2IJ82_9FIRM</name>
<reference evidence="2" key="2">
    <citation type="submission" date="2021-04" db="EMBL/GenBank/DDBJ databases">
        <authorList>
            <person name="Gilroy R."/>
        </authorList>
    </citation>
    <scope>NUCLEOTIDE SEQUENCE</scope>
    <source>
        <strain evidence="2">CHK192-19661</strain>
    </source>
</reference>
<reference evidence="2" key="1">
    <citation type="journal article" date="2021" name="PeerJ">
        <title>Extensive microbial diversity within the chicken gut microbiome revealed by metagenomics and culture.</title>
        <authorList>
            <person name="Gilroy R."/>
            <person name="Ravi A."/>
            <person name="Getino M."/>
            <person name="Pursley I."/>
            <person name="Horton D.L."/>
            <person name="Alikhan N.F."/>
            <person name="Baker D."/>
            <person name="Gharbi K."/>
            <person name="Hall N."/>
            <person name="Watson M."/>
            <person name="Adriaenssens E.M."/>
            <person name="Foster-Nyarko E."/>
            <person name="Jarju S."/>
            <person name="Secka A."/>
            <person name="Antonio M."/>
            <person name="Oren A."/>
            <person name="Chaudhuri R.R."/>
            <person name="La Ragione R."/>
            <person name="Hildebrand F."/>
            <person name="Pallen M.J."/>
        </authorList>
    </citation>
    <scope>NUCLEOTIDE SEQUENCE</scope>
    <source>
        <strain evidence="2">CHK192-19661</strain>
    </source>
</reference>
<protein>
    <submittedName>
        <fullName evidence="2">ABC transporter permease</fullName>
    </submittedName>
</protein>
<comment type="caution">
    <text evidence="2">The sequence shown here is derived from an EMBL/GenBank/DDBJ whole genome shotgun (WGS) entry which is preliminary data.</text>
</comment>
<dbReference type="EMBL" id="DXCF01000039">
    <property type="protein sequence ID" value="HIZ10378.1"/>
    <property type="molecule type" value="Genomic_DNA"/>
</dbReference>
<gene>
    <name evidence="2" type="ORF">H9726_07810</name>
</gene>
<feature type="transmembrane region" description="Helical" evidence="1">
    <location>
        <begin position="136"/>
        <end position="156"/>
    </location>
</feature>
<evidence type="ECO:0000256" key="1">
    <source>
        <dbReference type="SAM" id="Phobius"/>
    </source>
</evidence>
<feature type="transmembrane region" description="Helical" evidence="1">
    <location>
        <begin position="97"/>
        <end position="124"/>
    </location>
</feature>
<evidence type="ECO:0000313" key="3">
    <source>
        <dbReference type="Proteomes" id="UP000824025"/>
    </source>
</evidence>
<keyword evidence="1" id="KW-0812">Transmembrane</keyword>